<keyword evidence="2" id="KW-1185">Reference proteome</keyword>
<dbReference type="EMBL" id="MAJZ01000387">
    <property type="protein sequence ID" value="OCH77233.1"/>
    <property type="molecule type" value="Genomic_DNA"/>
</dbReference>
<protein>
    <submittedName>
        <fullName evidence="1">Uncharacterized protein</fullName>
    </submittedName>
</protein>
<accession>A0A1B9R0E5</accession>
<sequence length="256" mass="29118">MIKLRHLIILTSILMSPLGYCDYPNIERAVIDSKGTQLNETDNVVKLAIEKKRFISLRYNEEFKRNRFDLFKEVEQLSEFELNAYVNASLVRGIQDLVGEFACATYRHYSEKPQANTCDESVTSRQDKEGKPFLNGQYVKNRIATTINNISHPPRSYDLFLPSAEEKPLSTLWGAVHEIELLSVDGTSTRSIVLTVYIDAYKVNREGDREESVIEGAQVVLVVVPEPYQIGRESSEQSARSYAINNAKVLVPFYAE</sequence>
<dbReference type="Proteomes" id="UP000093173">
    <property type="component" value="Unassembled WGS sequence"/>
</dbReference>
<reference evidence="2" key="1">
    <citation type="submission" date="2016-06" db="EMBL/GenBank/DDBJ databases">
        <authorList>
            <person name="Hehemann J.-H."/>
            <person name="Arevalo P."/>
            <person name="Datta M.S."/>
            <person name="Polz M.F."/>
        </authorList>
    </citation>
    <scope>NUCLEOTIDE SEQUENCE [LARGE SCALE GENOMIC DNA]</scope>
    <source>
        <strain evidence="2">9CSC122</strain>
    </source>
</reference>
<evidence type="ECO:0000313" key="2">
    <source>
        <dbReference type="Proteomes" id="UP000093173"/>
    </source>
</evidence>
<comment type="caution">
    <text evidence="1">The sequence shown here is derived from an EMBL/GenBank/DDBJ whole genome shotgun (WGS) entry which is preliminary data.</text>
</comment>
<dbReference type="AlphaFoldDB" id="A0A1B9R0E5"/>
<gene>
    <name evidence="1" type="ORF">A6E14_08020</name>
</gene>
<name>A0A1B9R0E5_9VIBR</name>
<organism evidence="1 2">
    <name type="scientific">Vibrio genomosp. F10</name>
    <dbReference type="NCBI Taxonomy" id="723171"/>
    <lineage>
        <taxon>Bacteria</taxon>
        <taxon>Pseudomonadati</taxon>
        <taxon>Pseudomonadota</taxon>
        <taxon>Gammaproteobacteria</taxon>
        <taxon>Vibrionales</taxon>
        <taxon>Vibrionaceae</taxon>
        <taxon>Vibrio</taxon>
    </lineage>
</organism>
<proteinExistence type="predicted"/>
<evidence type="ECO:0000313" key="1">
    <source>
        <dbReference type="EMBL" id="OCH77233.1"/>
    </source>
</evidence>